<dbReference type="Proteomes" id="UP000298030">
    <property type="component" value="Unassembled WGS sequence"/>
</dbReference>
<protein>
    <recommendedName>
        <fullName evidence="3">F-box domain-containing protein</fullName>
    </recommendedName>
</protein>
<keyword evidence="2" id="KW-1185">Reference proteome</keyword>
<comment type="caution">
    <text evidence="1">The sequence shown here is derived from an EMBL/GenBank/DDBJ whole genome shotgun (WGS) entry which is preliminary data.</text>
</comment>
<name>A0A4Y7TZ60_COPMI</name>
<gene>
    <name evidence="1" type="ORF">FA13DRAFT_3913</name>
</gene>
<proteinExistence type="predicted"/>
<accession>A0A4Y7TZ60</accession>
<organism evidence="1 2">
    <name type="scientific">Coprinellus micaceus</name>
    <name type="common">Glistening ink-cap mushroom</name>
    <name type="synonym">Coprinus micaceus</name>
    <dbReference type="NCBI Taxonomy" id="71717"/>
    <lineage>
        <taxon>Eukaryota</taxon>
        <taxon>Fungi</taxon>
        <taxon>Dikarya</taxon>
        <taxon>Basidiomycota</taxon>
        <taxon>Agaricomycotina</taxon>
        <taxon>Agaricomycetes</taxon>
        <taxon>Agaricomycetidae</taxon>
        <taxon>Agaricales</taxon>
        <taxon>Agaricineae</taxon>
        <taxon>Psathyrellaceae</taxon>
        <taxon>Coprinellus</taxon>
    </lineage>
</organism>
<dbReference type="SUPFAM" id="SSF81383">
    <property type="entry name" value="F-box domain"/>
    <property type="match status" value="1"/>
</dbReference>
<reference evidence="1 2" key="1">
    <citation type="journal article" date="2019" name="Nat. Ecol. Evol.">
        <title>Megaphylogeny resolves global patterns of mushroom evolution.</title>
        <authorList>
            <person name="Varga T."/>
            <person name="Krizsan K."/>
            <person name="Foldi C."/>
            <person name="Dima B."/>
            <person name="Sanchez-Garcia M."/>
            <person name="Sanchez-Ramirez S."/>
            <person name="Szollosi G.J."/>
            <person name="Szarkandi J.G."/>
            <person name="Papp V."/>
            <person name="Albert L."/>
            <person name="Andreopoulos W."/>
            <person name="Angelini C."/>
            <person name="Antonin V."/>
            <person name="Barry K.W."/>
            <person name="Bougher N.L."/>
            <person name="Buchanan P."/>
            <person name="Buyck B."/>
            <person name="Bense V."/>
            <person name="Catcheside P."/>
            <person name="Chovatia M."/>
            <person name="Cooper J."/>
            <person name="Damon W."/>
            <person name="Desjardin D."/>
            <person name="Finy P."/>
            <person name="Geml J."/>
            <person name="Haridas S."/>
            <person name="Hughes K."/>
            <person name="Justo A."/>
            <person name="Karasinski D."/>
            <person name="Kautmanova I."/>
            <person name="Kiss B."/>
            <person name="Kocsube S."/>
            <person name="Kotiranta H."/>
            <person name="LaButti K.M."/>
            <person name="Lechner B.E."/>
            <person name="Liimatainen K."/>
            <person name="Lipzen A."/>
            <person name="Lukacs Z."/>
            <person name="Mihaltcheva S."/>
            <person name="Morgado L.N."/>
            <person name="Niskanen T."/>
            <person name="Noordeloos M.E."/>
            <person name="Ohm R.A."/>
            <person name="Ortiz-Santana B."/>
            <person name="Ovrebo C."/>
            <person name="Racz N."/>
            <person name="Riley R."/>
            <person name="Savchenko A."/>
            <person name="Shiryaev A."/>
            <person name="Soop K."/>
            <person name="Spirin V."/>
            <person name="Szebenyi C."/>
            <person name="Tomsovsky M."/>
            <person name="Tulloss R.E."/>
            <person name="Uehling J."/>
            <person name="Grigoriev I.V."/>
            <person name="Vagvolgyi C."/>
            <person name="Papp T."/>
            <person name="Martin F.M."/>
            <person name="Miettinen O."/>
            <person name="Hibbett D.S."/>
            <person name="Nagy L.G."/>
        </authorList>
    </citation>
    <scope>NUCLEOTIDE SEQUENCE [LARGE SCALE GENOMIC DNA]</scope>
    <source>
        <strain evidence="1 2">FP101781</strain>
    </source>
</reference>
<dbReference type="AlphaFoldDB" id="A0A4Y7TZ60"/>
<dbReference type="EMBL" id="QPFP01000001">
    <property type="protein sequence ID" value="TEB39470.1"/>
    <property type="molecule type" value="Genomic_DNA"/>
</dbReference>
<dbReference type="OrthoDB" id="2889454at2759"/>
<evidence type="ECO:0008006" key="3">
    <source>
        <dbReference type="Google" id="ProtNLM"/>
    </source>
</evidence>
<dbReference type="InterPro" id="IPR036047">
    <property type="entry name" value="F-box-like_dom_sf"/>
</dbReference>
<evidence type="ECO:0000313" key="1">
    <source>
        <dbReference type="EMBL" id="TEB39470.1"/>
    </source>
</evidence>
<evidence type="ECO:0000313" key="2">
    <source>
        <dbReference type="Proteomes" id="UP000298030"/>
    </source>
</evidence>
<sequence>MPTKPLPQEILDHIVDYVAHDTPESLQNVASTSRRFLERSRRYLFRNIYFAEPLRMAPVTWKILHRNPSMFKYGRRMIIRPDLPAFRVTDAVVQDALSHSRS</sequence>